<dbReference type="CDD" id="cd01289">
    <property type="entry name" value="FabA_like"/>
    <property type="match status" value="1"/>
</dbReference>
<dbReference type="SUPFAM" id="SSF54637">
    <property type="entry name" value="Thioesterase/thiol ester dehydrase-isomerase"/>
    <property type="match status" value="1"/>
</dbReference>
<organism evidence="1 2">
    <name type="scientific">Pseudoalteromonas qingdaonensis</name>
    <dbReference type="NCBI Taxonomy" id="3131913"/>
    <lineage>
        <taxon>Bacteria</taxon>
        <taxon>Pseudomonadati</taxon>
        <taxon>Pseudomonadota</taxon>
        <taxon>Gammaproteobacteria</taxon>
        <taxon>Alteromonadales</taxon>
        <taxon>Pseudoalteromonadaceae</taxon>
        <taxon>Pseudoalteromonas</taxon>
    </lineage>
</organism>
<gene>
    <name evidence="1" type="ORF">WCN91_10645</name>
</gene>
<keyword evidence="2" id="KW-1185">Reference proteome</keyword>
<evidence type="ECO:0000313" key="2">
    <source>
        <dbReference type="Proteomes" id="UP001447008"/>
    </source>
</evidence>
<protein>
    <submittedName>
        <fullName evidence="1">Hotdog family protein</fullName>
    </submittedName>
</protein>
<dbReference type="EMBL" id="JBCGCU010000011">
    <property type="protein sequence ID" value="MEM0515863.1"/>
    <property type="molecule type" value="Genomic_DNA"/>
</dbReference>
<sequence length="151" mass="16880">MRDIAMTELIAHRPPMVLIDSLVAFDDDSAHCQVHISENSPFYDAQLGSVPSYIGSEYMAQAIAAYAGAHDLEQSRDIKIGFLLGSRKIRCHKPRFDKGMLLDILVEQVIQDESGLSVFSCRIEHQGDCLAEAKINVFQPADPMKFIKENQ</sequence>
<name>A0ABU9MY05_9GAMM</name>
<dbReference type="Gene3D" id="3.10.129.10">
    <property type="entry name" value="Hotdog Thioesterase"/>
    <property type="match status" value="1"/>
</dbReference>
<dbReference type="Pfam" id="PF22817">
    <property type="entry name" value="ApeP-like"/>
    <property type="match status" value="1"/>
</dbReference>
<dbReference type="InterPro" id="IPR029069">
    <property type="entry name" value="HotDog_dom_sf"/>
</dbReference>
<dbReference type="PIRSF" id="PIRSF020565">
    <property type="entry name" value="3Ho_Ac_ACP_DH_prd"/>
    <property type="match status" value="1"/>
</dbReference>
<dbReference type="Proteomes" id="UP001447008">
    <property type="component" value="Unassembled WGS sequence"/>
</dbReference>
<accession>A0ABU9MY05</accession>
<comment type="caution">
    <text evidence="1">The sequence shown here is derived from an EMBL/GenBank/DDBJ whole genome shotgun (WGS) entry which is preliminary data.</text>
</comment>
<proteinExistence type="predicted"/>
<reference evidence="1 2" key="1">
    <citation type="submission" date="2024-03" db="EMBL/GenBank/DDBJ databases">
        <title>Pseudoalteromonas qingdaonensis sp. nov., isolated from the intestines of marine benthic organisms.</title>
        <authorList>
            <person name="Lin X."/>
            <person name="Fang S."/>
            <person name="Hu X."/>
        </authorList>
    </citation>
    <scope>NUCLEOTIDE SEQUENCE [LARGE SCALE GENOMIC DNA]</scope>
    <source>
        <strain evidence="1 2">YIC-827</strain>
    </source>
</reference>
<dbReference type="InterPro" id="IPR016776">
    <property type="entry name" value="ApeP-like_dehydratase"/>
</dbReference>
<evidence type="ECO:0000313" key="1">
    <source>
        <dbReference type="EMBL" id="MEM0515863.1"/>
    </source>
</evidence>
<dbReference type="RefSeq" id="WP_342678882.1">
    <property type="nucleotide sequence ID" value="NZ_JBCGCU010000011.1"/>
</dbReference>